<feature type="region of interest" description="Disordered" evidence="8">
    <location>
        <begin position="578"/>
        <end position="801"/>
    </location>
</feature>
<keyword evidence="5 7" id="KW-0378">Hydrolase</keyword>
<feature type="compositionally biased region" description="Polar residues" evidence="8">
    <location>
        <begin position="625"/>
        <end position="646"/>
    </location>
</feature>
<feature type="compositionally biased region" description="Polar residues" evidence="8">
    <location>
        <begin position="457"/>
        <end position="478"/>
    </location>
</feature>
<dbReference type="GO" id="GO:0005829">
    <property type="term" value="C:cytosol"/>
    <property type="evidence" value="ECO:0007669"/>
    <property type="project" value="TreeGrafter"/>
</dbReference>
<feature type="compositionally biased region" description="Basic and acidic residues" evidence="8">
    <location>
        <begin position="764"/>
        <end position="792"/>
    </location>
</feature>
<evidence type="ECO:0000256" key="4">
    <source>
        <dbReference type="ARBA" id="ARBA00022786"/>
    </source>
</evidence>
<evidence type="ECO:0000313" key="11">
    <source>
        <dbReference type="Proteomes" id="UP001165289"/>
    </source>
</evidence>
<feature type="region of interest" description="Disordered" evidence="8">
    <location>
        <begin position="961"/>
        <end position="992"/>
    </location>
</feature>
<feature type="compositionally biased region" description="Basic residues" evidence="8">
    <location>
        <begin position="961"/>
        <end position="976"/>
    </location>
</feature>
<gene>
    <name evidence="10" type="ORF">LOD99_9286</name>
</gene>
<evidence type="ECO:0000256" key="8">
    <source>
        <dbReference type="SAM" id="MobiDB-lite"/>
    </source>
</evidence>
<sequence length="992" mass="112203">MNIDLPTENNSCIVTESTNHITDTISDKVVTFGDDLFVPGLDEDTDDPLVLLELANIKAMMEETIKFVPAEKSIYEQKEEQLKVLEKEGLLIRIDSTTGVCTDSSQSAVPVISKPIQPIYNPDNLKMDWSGARRIGLGLYNIGNTCFMNSVLQCLTYTPPLANYIYSKDHKLICKVKGFCAMCKFQEHYMQSQQHFNYSIKPTSIVQHLMSIAPSFHIGRQEDSHEFLRYLIDAMQNSCLGSVSSKISQELKCTTVIHQIFGGKVRSQVTCFSCNTKSDTYEPMLDLSLNIKGCATLPEVLKKYTLPDRLDGNNSYYCDKCKKKVSAKKILSIHGPPRVLTIHLKKFSFGGQLGIKIQNKICFPIDLDVREYMTEKGPPVTYKLYAVLVHQGYTCSSGHYYCYVTAPNGAWHKMNDSYVAPVSQSIVQNSDAYILFYKMITPSKPKPATTLAIEGLTTNQPSPLSTNTQPRQTATNILPSKYKIPTSTVSRTQGSPATHTPSRPQESPGKTLISNPSFFDSLSSLKSDAKYSQVLVEMNSNKNKNELNHHSNQNGMPTNAKTPVEDLNNLIQDKMALKQSTNDKENSNLATDTSRKNDAINSYKETTTKPLAVVNPKQPDKPISDISSTSVHKCQTFRSPSNQLPRNLNFYKKRRQSPSNELEEVADKVREARKVKPSRGGKSADEDTPIKRRKLNQETSPQEQKASPLRLTFEKSPNDKADSSKKSPPNETPQLNRSFSITGVRGVKPTGVVTPNSRNIPKTKNIEQNEVKTPVIKEKTKTSKKREMDNPKSPRRHKNRFLKKLSRSVGDEMEKYITKALKRGIFTSREDLYDQLREYKNSKKNKKPKNIKKRRKILFESEGDSNSLGVFDLPKSPEHNTNKNNNTTPIETHSISKNSTNYTHKSSAETVEDLQNSSFKLLGGKLKSWNTEPSVLQFMTCEDKKEHSDYEYDLELDRGKVHKRKNKHRTHRKSLNKKFQQEYDRNNSLNSK</sequence>
<evidence type="ECO:0000256" key="7">
    <source>
        <dbReference type="RuleBase" id="RU366025"/>
    </source>
</evidence>
<dbReference type="SUPFAM" id="SSF54001">
    <property type="entry name" value="Cysteine proteinases"/>
    <property type="match status" value="1"/>
</dbReference>
<evidence type="ECO:0000313" key="10">
    <source>
        <dbReference type="EMBL" id="KAI6646334.1"/>
    </source>
</evidence>
<dbReference type="InterPro" id="IPR038765">
    <property type="entry name" value="Papain-like_cys_pep_sf"/>
</dbReference>
<dbReference type="EMBL" id="JAKMXF010000356">
    <property type="protein sequence ID" value="KAI6646334.1"/>
    <property type="molecule type" value="Genomic_DNA"/>
</dbReference>
<feature type="region of interest" description="Disordered" evidence="8">
    <location>
        <begin position="544"/>
        <end position="563"/>
    </location>
</feature>
<comment type="catalytic activity">
    <reaction evidence="1 7">
        <text>Thiol-dependent hydrolysis of ester, thioester, amide, peptide and isopeptide bonds formed by the C-terminal Gly of ubiquitin (a 76-residue protein attached to proteins as an intracellular targeting signal).</text>
        <dbReference type="EC" id="3.4.19.12"/>
    </reaction>
</comment>
<feature type="compositionally biased region" description="Polar residues" evidence="8">
    <location>
        <begin position="753"/>
        <end position="763"/>
    </location>
</feature>
<feature type="domain" description="USP" evidence="9">
    <location>
        <begin position="137"/>
        <end position="440"/>
    </location>
</feature>
<feature type="compositionally biased region" description="Polar residues" evidence="8">
    <location>
        <begin position="726"/>
        <end position="741"/>
    </location>
</feature>
<proteinExistence type="inferred from homology"/>
<accession>A0AAV7JC43</accession>
<protein>
    <recommendedName>
        <fullName evidence="7">Ubiquitin carboxyl-terminal hydrolase</fullName>
        <ecNumber evidence="7">3.4.19.12</ecNumber>
    </recommendedName>
</protein>
<dbReference type="InterPro" id="IPR001394">
    <property type="entry name" value="Peptidase_C19_UCH"/>
</dbReference>
<feature type="compositionally biased region" description="Polar residues" evidence="8">
    <location>
        <begin position="882"/>
        <end position="909"/>
    </location>
</feature>
<evidence type="ECO:0000256" key="3">
    <source>
        <dbReference type="ARBA" id="ARBA00022670"/>
    </source>
</evidence>
<dbReference type="PANTHER" id="PTHR24006">
    <property type="entry name" value="UBIQUITIN CARBOXYL-TERMINAL HYDROLASE"/>
    <property type="match status" value="1"/>
</dbReference>
<dbReference type="InterPro" id="IPR050164">
    <property type="entry name" value="Peptidase_C19"/>
</dbReference>
<dbReference type="Gene3D" id="3.90.70.10">
    <property type="entry name" value="Cysteine proteinases"/>
    <property type="match status" value="1"/>
</dbReference>
<feature type="compositionally biased region" description="Polar residues" evidence="8">
    <location>
        <begin position="485"/>
        <end position="505"/>
    </location>
</feature>
<evidence type="ECO:0000259" key="9">
    <source>
        <dbReference type="PROSITE" id="PS50235"/>
    </source>
</evidence>
<feature type="compositionally biased region" description="Polar residues" evidence="8">
    <location>
        <begin position="550"/>
        <end position="561"/>
    </location>
</feature>
<dbReference type="FunFam" id="3.90.70.10:FF:000119">
    <property type="entry name" value="Ubiquitin specific peptidase 36"/>
    <property type="match status" value="1"/>
</dbReference>
<dbReference type="EC" id="3.4.19.12" evidence="7"/>
<dbReference type="PROSITE" id="PS00972">
    <property type="entry name" value="USP_1"/>
    <property type="match status" value="1"/>
</dbReference>
<comment type="similarity">
    <text evidence="2 7">Belongs to the peptidase C19 family.</text>
</comment>
<dbReference type="PANTHER" id="PTHR24006:SF758">
    <property type="entry name" value="UBIQUITIN CARBOXYL-TERMINAL HYDROLASE 36"/>
    <property type="match status" value="1"/>
</dbReference>
<dbReference type="Pfam" id="PF00443">
    <property type="entry name" value="UCH"/>
    <property type="match status" value="1"/>
</dbReference>
<dbReference type="GO" id="GO:0005634">
    <property type="term" value="C:nucleus"/>
    <property type="evidence" value="ECO:0007669"/>
    <property type="project" value="TreeGrafter"/>
</dbReference>
<dbReference type="InterPro" id="IPR028889">
    <property type="entry name" value="USP"/>
</dbReference>
<keyword evidence="3 7" id="KW-0645">Protease</keyword>
<organism evidence="10 11">
    <name type="scientific">Oopsacas minuta</name>
    <dbReference type="NCBI Taxonomy" id="111878"/>
    <lineage>
        <taxon>Eukaryota</taxon>
        <taxon>Metazoa</taxon>
        <taxon>Porifera</taxon>
        <taxon>Hexactinellida</taxon>
        <taxon>Hexasterophora</taxon>
        <taxon>Lyssacinosida</taxon>
        <taxon>Leucopsacidae</taxon>
        <taxon>Oopsacas</taxon>
    </lineage>
</organism>
<dbReference type="PROSITE" id="PS50235">
    <property type="entry name" value="USP_3"/>
    <property type="match status" value="1"/>
</dbReference>
<evidence type="ECO:0000256" key="5">
    <source>
        <dbReference type="ARBA" id="ARBA00022801"/>
    </source>
</evidence>
<dbReference type="GO" id="GO:0016579">
    <property type="term" value="P:protein deubiquitination"/>
    <property type="evidence" value="ECO:0007669"/>
    <property type="project" value="InterPro"/>
</dbReference>
<name>A0AAV7JC43_9METZ</name>
<dbReference type="AlphaFoldDB" id="A0AAV7JC43"/>
<feature type="compositionally biased region" description="Basic and acidic residues" evidence="8">
    <location>
        <begin position="665"/>
        <end position="674"/>
    </location>
</feature>
<keyword evidence="6 7" id="KW-0788">Thiol protease</keyword>
<feature type="compositionally biased region" description="Basic and acidic residues" evidence="8">
    <location>
        <begin position="712"/>
        <end position="725"/>
    </location>
</feature>
<keyword evidence="11" id="KW-1185">Reference proteome</keyword>
<evidence type="ECO:0000256" key="6">
    <source>
        <dbReference type="ARBA" id="ARBA00022807"/>
    </source>
</evidence>
<dbReference type="Proteomes" id="UP001165289">
    <property type="component" value="Unassembled WGS sequence"/>
</dbReference>
<reference evidence="10 11" key="1">
    <citation type="journal article" date="2023" name="BMC Biol.">
        <title>The compact genome of the sponge Oopsacas minuta (Hexactinellida) is lacking key metazoan core genes.</title>
        <authorList>
            <person name="Santini S."/>
            <person name="Schenkelaars Q."/>
            <person name="Jourda C."/>
            <person name="Duchesne M."/>
            <person name="Belahbib H."/>
            <person name="Rocher C."/>
            <person name="Selva M."/>
            <person name="Riesgo A."/>
            <person name="Vervoort M."/>
            <person name="Leys S.P."/>
            <person name="Kodjabachian L."/>
            <person name="Le Bivic A."/>
            <person name="Borchiellini C."/>
            <person name="Claverie J.M."/>
            <person name="Renard E."/>
        </authorList>
    </citation>
    <scope>NUCLEOTIDE SEQUENCE [LARGE SCALE GENOMIC DNA]</scope>
    <source>
        <strain evidence="10">SPO-2</strain>
    </source>
</reference>
<comment type="caution">
    <text evidence="10">The sequence shown here is derived from an EMBL/GenBank/DDBJ whole genome shotgun (WGS) entry which is preliminary data.</text>
</comment>
<dbReference type="GO" id="GO:0004843">
    <property type="term" value="F:cysteine-type deubiquitinase activity"/>
    <property type="evidence" value="ECO:0007669"/>
    <property type="project" value="UniProtKB-UniRule"/>
</dbReference>
<feature type="compositionally biased region" description="Polar residues" evidence="8">
    <location>
        <begin position="599"/>
        <end position="609"/>
    </location>
</feature>
<dbReference type="InterPro" id="IPR018200">
    <property type="entry name" value="USP_CS"/>
</dbReference>
<keyword evidence="4 7" id="KW-0833">Ubl conjugation pathway</keyword>
<feature type="region of interest" description="Disordered" evidence="8">
    <location>
        <begin position="868"/>
        <end position="909"/>
    </location>
</feature>
<feature type="region of interest" description="Disordered" evidence="8">
    <location>
        <begin position="457"/>
        <end position="515"/>
    </location>
</feature>
<dbReference type="GO" id="GO:0006508">
    <property type="term" value="P:proteolysis"/>
    <property type="evidence" value="ECO:0007669"/>
    <property type="project" value="UniProtKB-KW"/>
</dbReference>
<evidence type="ECO:0000256" key="1">
    <source>
        <dbReference type="ARBA" id="ARBA00000707"/>
    </source>
</evidence>
<evidence type="ECO:0000256" key="2">
    <source>
        <dbReference type="ARBA" id="ARBA00009085"/>
    </source>
</evidence>
<dbReference type="PROSITE" id="PS00973">
    <property type="entry name" value="USP_2"/>
    <property type="match status" value="1"/>
</dbReference>